<comment type="caution">
    <text evidence="1">The sequence shown here is derived from an EMBL/GenBank/DDBJ whole genome shotgun (WGS) entry which is preliminary data.</text>
</comment>
<accession>A0A0V0WC47</accession>
<evidence type="ECO:0000313" key="2">
    <source>
        <dbReference type="Proteomes" id="UP000054815"/>
    </source>
</evidence>
<organism evidence="1 2">
    <name type="scientific">Trichinella pseudospiralis</name>
    <name type="common">Parasitic roundworm</name>
    <dbReference type="NCBI Taxonomy" id="6337"/>
    <lineage>
        <taxon>Eukaryota</taxon>
        <taxon>Metazoa</taxon>
        <taxon>Ecdysozoa</taxon>
        <taxon>Nematoda</taxon>
        <taxon>Enoplea</taxon>
        <taxon>Dorylaimia</taxon>
        <taxon>Trichinellida</taxon>
        <taxon>Trichinellidae</taxon>
        <taxon>Trichinella</taxon>
    </lineage>
</organism>
<proteinExistence type="predicted"/>
<gene>
    <name evidence="1" type="ORF">T4E_1662</name>
</gene>
<name>A0A0V0WC47_TRIPS</name>
<dbReference type="AlphaFoldDB" id="A0A0V0WC47"/>
<protein>
    <submittedName>
        <fullName evidence="1">Uncharacterized protein</fullName>
    </submittedName>
</protein>
<dbReference type="EMBL" id="JYDU01001095">
    <property type="protein sequence ID" value="KRX73141.1"/>
    <property type="molecule type" value="Genomic_DNA"/>
</dbReference>
<dbReference type="Proteomes" id="UP000054815">
    <property type="component" value="Unassembled WGS sequence"/>
</dbReference>
<feature type="non-terminal residue" evidence="1">
    <location>
        <position position="92"/>
    </location>
</feature>
<evidence type="ECO:0000313" key="1">
    <source>
        <dbReference type="EMBL" id="KRX73141.1"/>
    </source>
</evidence>
<sequence>MVSLSSSHGLGKRMRTLGKDSRIFLILEPPLPIKKPNSSGRVFTSAVKLDASRSLTKSKRTFLALSTPSLGPRTVTVSLCAFSAGNLICTPP</sequence>
<reference evidence="1 2" key="1">
    <citation type="submission" date="2015-01" db="EMBL/GenBank/DDBJ databases">
        <title>Evolution of Trichinella species and genotypes.</title>
        <authorList>
            <person name="Korhonen P.K."/>
            <person name="Edoardo P."/>
            <person name="Giuseppe L.R."/>
            <person name="Gasser R.B."/>
        </authorList>
    </citation>
    <scope>NUCLEOTIDE SEQUENCE [LARGE SCALE GENOMIC DNA]</scope>
    <source>
        <strain evidence="1">ISS141</strain>
    </source>
</reference>